<dbReference type="GO" id="GO:0005524">
    <property type="term" value="F:ATP binding"/>
    <property type="evidence" value="ECO:0007669"/>
    <property type="project" value="UniProtKB-UniRule"/>
</dbReference>
<comment type="cofactor">
    <cofactor evidence="13">
        <name>Zn(2+)</name>
        <dbReference type="ChEBI" id="CHEBI:29105"/>
    </cofactor>
    <text evidence="13">Binds 1 zinc ion per subunit.</text>
</comment>
<keyword evidence="5 13" id="KW-0436">Ligase</keyword>
<feature type="binding site" evidence="13">
    <location>
        <position position="30"/>
    </location>
    <ligand>
        <name>Zn(2+)</name>
        <dbReference type="ChEBI" id="CHEBI:29105"/>
    </ligand>
</feature>
<dbReference type="Gene3D" id="1.20.120.1910">
    <property type="entry name" value="Cysteine-tRNA ligase, C-terminal anti-codon recognition domain"/>
    <property type="match status" value="1"/>
</dbReference>
<evidence type="ECO:0000256" key="3">
    <source>
        <dbReference type="ARBA" id="ARBA00011245"/>
    </source>
</evidence>
<evidence type="ECO:0000256" key="4">
    <source>
        <dbReference type="ARBA" id="ARBA00022490"/>
    </source>
</evidence>
<feature type="short sequence motif" description="'HIGH' region" evidence="13">
    <location>
        <begin position="32"/>
        <end position="42"/>
    </location>
</feature>
<keyword evidence="4 13" id="KW-0963">Cytoplasm</keyword>
<feature type="binding site" evidence="13">
    <location>
        <position position="252"/>
    </location>
    <ligand>
        <name>Zn(2+)</name>
        <dbReference type="ChEBI" id="CHEBI:29105"/>
    </ligand>
</feature>
<protein>
    <recommendedName>
        <fullName evidence="13">Cysteine--tRNA ligase</fullName>
        <ecNumber evidence="13">6.1.1.16</ecNumber>
    </recommendedName>
    <alternativeName>
        <fullName evidence="13">Cysteinyl-tRNA synthetase</fullName>
        <shortName evidence="13">CysRS</shortName>
    </alternativeName>
</protein>
<comment type="caution">
    <text evidence="15">The sequence shown here is derived from an EMBL/GenBank/DDBJ whole genome shotgun (WGS) entry which is preliminary data.</text>
</comment>
<dbReference type="STRING" id="121821.GCA_001870675_02115"/>
<keyword evidence="6 13" id="KW-0479">Metal-binding</keyword>
<organism evidence="15 16">
    <name type="scientific">Roseinatronobacter thiooxidans</name>
    <dbReference type="NCBI Taxonomy" id="121821"/>
    <lineage>
        <taxon>Bacteria</taxon>
        <taxon>Pseudomonadati</taxon>
        <taxon>Pseudomonadota</taxon>
        <taxon>Alphaproteobacteria</taxon>
        <taxon>Rhodobacterales</taxon>
        <taxon>Paracoccaceae</taxon>
        <taxon>Roseinatronobacter</taxon>
    </lineage>
</organism>
<dbReference type="PANTHER" id="PTHR10890:SF3">
    <property type="entry name" value="CYSTEINE--TRNA LIGASE, CYTOPLASMIC"/>
    <property type="match status" value="1"/>
</dbReference>
<dbReference type="AlphaFoldDB" id="A0A2W7QKR9"/>
<keyword evidence="7 13" id="KW-0547">Nucleotide-binding</keyword>
<dbReference type="Pfam" id="PF01406">
    <property type="entry name" value="tRNA-synt_1e"/>
    <property type="match status" value="1"/>
</dbReference>
<keyword evidence="9 13" id="KW-0067">ATP-binding</keyword>
<dbReference type="Proteomes" id="UP000249364">
    <property type="component" value="Unassembled WGS sequence"/>
</dbReference>
<evidence type="ECO:0000256" key="7">
    <source>
        <dbReference type="ARBA" id="ARBA00022741"/>
    </source>
</evidence>
<evidence type="ECO:0000313" key="16">
    <source>
        <dbReference type="Proteomes" id="UP000249364"/>
    </source>
</evidence>
<keyword evidence="10 13" id="KW-0648">Protein biosynthesis</keyword>
<reference evidence="15 16" key="1">
    <citation type="submission" date="2018-06" db="EMBL/GenBank/DDBJ databases">
        <title>Genomic Encyclopedia of Archaeal and Bacterial Type Strains, Phase II (KMG-II): from individual species to whole genera.</title>
        <authorList>
            <person name="Goeker M."/>
        </authorList>
    </citation>
    <scope>NUCLEOTIDE SEQUENCE [LARGE SCALE GENOMIC DNA]</scope>
    <source>
        <strain evidence="15 16">DSM 13087</strain>
    </source>
</reference>
<dbReference type="CDD" id="cd00672">
    <property type="entry name" value="CysRS_core"/>
    <property type="match status" value="1"/>
</dbReference>
<evidence type="ECO:0000256" key="2">
    <source>
        <dbReference type="ARBA" id="ARBA00005594"/>
    </source>
</evidence>
<dbReference type="HAMAP" id="MF_00041">
    <property type="entry name" value="Cys_tRNA_synth"/>
    <property type="match status" value="1"/>
</dbReference>
<dbReference type="NCBIfam" id="TIGR00435">
    <property type="entry name" value="cysS"/>
    <property type="match status" value="1"/>
</dbReference>
<evidence type="ECO:0000259" key="14">
    <source>
        <dbReference type="Pfam" id="PF01406"/>
    </source>
</evidence>
<dbReference type="Gene3D" id="3.40.50.620">
    <property type="entry name" value="HUPs"/>
    <property type="match status" value="1"/>
</dbReference>
<comment type="catalytic activity">
    <reaction evidence="12 13">
        <text>tRNA(Cys) + L-cysteine + ATP = L-cysteinyl-tRNA(Cys) + AMP + diphosphate</text>
        <dbReference type="Rhea" id="RHEA:17773"/>
        <dbReference type="Rhea" id="RHEA-COMP:9661"/>
        <dbReference type="Rhea" id="RHEA-COMP:9679"/>
        <dbReference type="ChEBI" id="CHEBI:30616"/>
        <dbReference type="ChEBI" id="CHEBI:33019"/>
        <dbReference type="ChEBI" id="CHEBI:35235"/>
        <dbReference type="ChEBI" id="CHEBI:78442"/>
        <dbReference type="ChEBI" id="CHEBI:78517"/>
        <dbReference type="ChEBI" id="CHEBI:456215"/>
        <dbReference type="EC" id="6.1.1.16"/>
    </reaction>
</comment>
<dbReference type="EC" id="6.1.1.16" evidence="13"/>
<dbReference type="InterPro" id="IPR014729">
    <property type="entry name" value="Rossmann-like_a/b/a_fold"/>
</dbReference>
<dbReference type="PANTHER" id="PTHR10890">
    <property type="entry name" value="CYSTEINYL-TRNA SYNTHETASE"/>
    <property type="match status" value="1"/>
</dbReference>
<dbReference type="FunFam" id="3.40.50.620:FF:000068">
    <property type="entry name" value="Cysteine--tRNA ligase"/>
    <property type="match status" value="1"/>
</dbReference>
<feature type="binding site" evidence="13">
    <location>
        <position position="288"/>
    </location>
    <ligand>
        <name>ATP</name>
        <dbReference type="ChEBI" id="CHEBI:30616"/>
    </ligand>
</feature>
<comment type="subcellular location">
    <subcellularLocation>
        <location evidence="1 13">Cytoplasm</location>
    </subcellularLocation>
</comment>
<dbReference type="GO" id="GO:0005829">
    <property type="term" value="C:cytosol"/>
    <property type="evidence" value="ECO:0007669"/>
    <property type="project" value="TreeGrafter"/>
</dbReference>
<evidence type="ECO:0000256" key="9">
    <source>
        <dbReference type="ARBA" id="ARBA00022840"/>
    </source>
</evidence>
<keyword evidence="16" id="KW-1185">Reference proteome</keyword>
<sequence>MTQITLHNSRTRRKEPFTPIDPENVRMYVCGPTVYDRAHLGNARPVVVFDVLYRLLRHVYGDGNVTYVRNFTDVDDKINARARVMQEAGDARSLNDIIRALTDETIGWYHADMDALGALRPDHAPRATEFIVQMVAMIEGLIAKGHAYAAEGHVLFDVRSYPDYGKLSGRSVDDMIAGARVEVAPYKRDPMDFVLWKPSSAEEPGWDGPVWEGKSIGQGRPGWHIECSAMAHDILGPAFDIHGGGIDLQFPHHENEIAQSCCAHPDAGFANFWLHNEMVQVEGKKMSKSLGNFFTVRDLLDQGWPGEVIRFVMLSTHYRKPMDWTEEKAREAMETLRTWAYSVLGVMPSQVDPEFMEALQADMNTSDALTVLGELHKSNDRARLVASAKLVGFDLLAIGEKSWARLFEFKTNDGRFLSEGIDYQPTIGVIGWGEIPSEVHDVIADLVHLWLRHRRNKDFEKADSLRDSAALAGIELRATRSKNGINGGTAFIKNVIDPAKLEALK</sequence>
<evidence type="ECO:0000256" key="12">
    <source>
        <dbReference type="ARBA" id="ARBA00047398"/>
    </source>
</evidence>
<evidence type="ECO:0000256" key="11">
    <source>
        <dbReference type="ARBA" id="ARBA00023146"/>
    </source>
</evidence>
<evidence type="ECO:0000256" key="6">
    <source>
        <dbReference type="ARBA" id="ARBA00022723"/>
    </source>
</evidence>
<feature type="short sequence motif" description="'KMSKS' region" evidence="13">
    <location>
        <begin position="285"/>
        <end position="289"/>
    </location>
</feature>
<feature type="binding site" evidence="13">
    <location>
        <position position="227"/>
    </location>
    <ligand>
        <name>Zn(2+)</name>
        <dbReference type="ChEBI" id="CHEBI:29105"/>
    </ligand>
</feature>
<proteinExistence type="inferred from homology"/>
<evidence type="ECO:0000256" key="1">
    <source>
        <dbReference type="ARBA" id="ARBA00004496"/>
    </source>
</evidence>
<dbReference type="InterPro" id="IPR032678">
    <property type="entry name" value="tRNA-synt_1_cat_dom"/>
</dbReference>
<dbReference type="GO" id="GO:0004817">
    <property type="term" value="F:cysteine-tRNA ligase activity"/>
    <property type="evidence" value="ECO:0007669"/>
    <property type="project" value="UniProtKB-UniRule"/>
</dbReference>
<name>A0A2W7QKR9_9RHOB</name>
<evidence type="ECO:0000256" key="13">
    <source>
        <dbReference type="HAMAP-Rule" id="MF_00041"/>
    </source>
</evidence>
<dbReference type="InterPro" id="IPR009080">
    <property type="entry name" value="tRNAsynth_Ia_anticodon-bd"/>
</dbReference>
<evidence type="ECO:0000313" key="15">
    <source>
        <dbReference type="EMBL" id="PZX47896.1"/>
    </source>
</evidence>
<gene>
    <name evidence="13" type="primary">cysS</name>
    <name evidence="15" type="ORF">LY56_00043</name>
</gene>
<dbReference type="GO" id="GO:0006423">
    <property type="term" value="P:cysteinyl-tRNA aminoacylation"/>
    <property type="evidence" value="ECO:0007669"/>
    <property type="project" value="UniProtKB-UniRule"/>
</dbReference>
<evidence type="ECO:0000256" key="5">
    <source>
        <dbReference type="ARBA" id="ARBA00022598"/>
    </source>
</evidence>
<keyword evidence="11 13" id="KW-0030">Aminoacyl-tRNA synthetase</keyword>
<dbReference type="GO" id="GO:0008270">
    <property type="term" value="F:zinc ion binding"/>
    <property type="evidence" value="ECO:0007669"/>
    <property type="project" value="UniProtKB-UniRule"/>
</dbReference>
<comment type="subunit">
    <text evidence="3 13">Monomer.</text>
</comment>
<comment type="similarity">
    <text evidence="2 13">Belongs to the class-I aminoacyl-tRNA synthetase family.</text>
</comment>
<evidence type="ECO:0000256" key="10">
    <source>
        <dbReference type="ARBA" id="ARBA00022917"/>
    </source>
</evidence>
<evidence type="ECO:0000256" key="8">
    <source>
        <dbReference type="ARBA" id="ARBA00022833"/>
    </source>
</evidence>
<dbReference type="SUPFAM" id="SSF47323">
    <property type="entry name" value="Anticodon-binding domain of a subclass of class I aminoacyl-tRNA synthetases"/>
    <property type="match status" value="1"/>
</dbReference>
<dbReference type="EMBL" id="QKZQ01000001">
    <property type="protein sequence ID" value="PZX47896.1"/>
    <property type="molecule type" value="Genomic_DNA"/>
</dbReference>
<feature type="domain" description="tRNA synthetases class I catalytic" evidence="14">
    <location>
        <begin position="17"/>
        <end position="332"/>
    </location>
</feature>
<dbReference type="SUPFAM" id="SSF52374">
    <property type="entry name" value="Nucleotidylyl transferase"/>
    <property type="match status" value="1"/>
</dbReference>
<dbReference type="InterPro" id="IPR015803">
    <property type="entry name" value="Cys-tRNA-ligase"/>
</dbReference>
<dbReference type="InterPro" id="IPR024909">
    <property type="entry name" value="Cys-tRNA/MSH_ligase"/>
</dbReference>
<dbReference type="RefSeq" id="WP_071468830.1">
    <property type="nucleotide sequence ID" value="NZ_MEHT01000009.1"/>
</dbReference>
<keyword evidence="8 13" id="KW-0862">Zinc</keyword>
<accession>A0A2W7QKR9</accession>
<dbReference type="OrthoDB" id="9815130at2"/>
<dbReference type="PRINTS" id="PR00983">
    <property type="entry name" value="TRNASYNTHCYS"/>
</dbReference>
<feature type="binding site" evidence="13">
    <location>
        <position position="256"/>
    </location>
    <ligand>
        <name>Zn(2+)</name>
        <dbReference type="ChEBI" id="CHEBI:29105"/>
    </ligand>
</feature>